<proteinExistence type="predicted"/>
<protein>
    <submittedName>
        <fullName evidence="1">Uncharacterized protein</fullName>
    </submittedName>
</protein>
<dbReference type="InterPro" id="IPR038408">
    <property type="entry name" value="GNK2_sf"/>
</dbReference>
<comment type="caution">
    <text evidence="1">The sequence shown here is derived from an EMBL/GenBank/DDBJ whole genome shotgun (WGS) entry which is preliminary data.</text>
</comment>
<dbReference type="Proteomes" id="UP000631114">
    <property type="component" value="Unassembled WGS sequence"/>
</dbReference>
<reference evidence="1 2" key="1">
    <citation type="submission" date="2020-10" db="EMBL/GenBank/DDBJ databases">
        <title>The Coptis chinensis genome and diversification of protoberbering-type alkaloids.</title>
        <authorList>
            <person name="Wang B."/>
            <person name="Shu S."/>
            <person name="Song C."/>
            <person name="Liu Y."/>
        </authorList>
    </citation>
    <scope>NUCLEOTIDE SEQUENCE [LARGE SCALE GENOMIC DNA]</scope>
    <source>
        <strain evidence="1">HL-2020</strain>
        <tissue evidence="1">Leaf</tissue>
    </source>
</reference>
<sequence length="86" mass="9681">MTRYSRENFLTRPDDNVLILIWDDRAAPQPDIYNEKVQEVAQNLSVSAGASKERYALGRTSLSSTEKLDGYQECTRNLSSSIALIV</sequence>
<accession>A0A835LVI3</accession>
<dbReference type="Gene3D" id="3.30.430.20">
    <property type="entry name" value="Gnk2 domain, C-X8-C-X2-C motif"/>
    <property type="match status" value="1"/>
</dbReference>
<name>A0A835LVI3_9MAGN</name>
<organism evidence="1 2">
    <name type="scientific">Coptis chinensis</name>
    <dbReference type="NCBI Taxonomy" id="261450"/>
    <lineage>
        <taxon>Eukaryota</taxon>
        <taxon>Viridiplantae</taxon>
        <taxon>Streptophyta</taxon>
        <taxon>Embryophyta</taxon>
        <taxon>Tracheophyta</taxon>
        <taxon>Spermatophyta</taxon>
        <taxon>Magnoliopsida</taxon>
        <taxon>Ranunculales</taxon>
        <taxon>Ranunculaceae</taxon>
        <taxon>Coptidoideae</taxon>
        <taxon>Coptis</taxon>
    </lineage>
</organism>
<keyword evidence="2" id="KW-1185">Reference proteome</keyword>
<dbReference type="OrthoDB" id="696781at2759"/>
<evidence type="ECO:0000313" key="2">
    <source>
        <dbReference type="Proteomes" id="UP000631114"/>
    </source>
</evidence>
<dbReference type="EMBL" id="JADFTS010000004">
    <property type="protein sequence ID" value="KAF9609055.1"/>
    <property type="molecule type" value="Genomic_DNA"/>
</dbReference>
<evidence type="ECO:0000313" key="1">
    <source>
        <dbReference type="EMBL" id="KAF9609055.1"/>
    </source>
</evidence>
<gene>
    <name evidence="1" type="ORF">IFM89_012495</name>
</gene>
<dbReference type="AlphaFoldDB" id="A0A835LVI3"/>